<evidence type="ECO:0000313" key="2">
    <source>
        <dbReference type="Proteomes" id="UP000028725"/>
    </source>
</evidence>
<dbReference type="PANTHER" id="PTHR36454:SF1">
    <property type="entry name" value="DUF1015 DOMAIN-CONTAINING PROTEIN"/>
    <property type="match status" value="1"/>
</dbReference>
<reference evidence="1 2" key="1">
    <citation type="submission" date="2014-04" db="EMBL/GenBank/DDBJ databases">
        <title>Genome assembly of Hyalangium minutum DSM 14724.</title>
        <authorList>
            <person name="Sharma G."/>
            <person name="Subramanian S."/>
        </authorList>
    </citation>
    <scope>NUCLEOTIDE SEQUENCE [LARGE SCALE GENOMIC DNA]</scope>
    <source>
        <strain evidence="1 2">DSM 14724</strain>
    </source>
</reference>
<dbReference type="AlphaFoldDB" id="A0A085WHK1"/>
<dbReference type="RefSeq" id="WP_044191494.1">
    <property type="nucleotide sequence ID" value="NZ_JMCB01000008.1"/>
</dbReference>
<dbReference type="InterPro" id="IPR008323">
    <property type="entry name" value="UCP033563"/>
</dbReference>
<organism evidence="1 2">
    <name type="scientific">Hyalangium minutum</name>
    <dbReference type="NCBI Taxonomy" id="394096"/>
    <lineage>
        <taxon>Bacteria</taxon>
        <taxon>Pseudomonadati</taxon>
        <taxon>Myxococcota</taxon>
        <taxon>Myxococcia</taxon>
        <taxon>Myxococcales</taxon>
        <taxon>Cystobacterineae</taxon>
        <taxon>Archangiaceae</taxon>
        <taxon>Hyalangium</taxon>
    </lineage>
</organism>
<evidence type="ECO:0000313" key="1">
    <source>
        <dbReference type="EMBL" id="KFE67164.1"/>
    </source>
</evidence>
<keyword evidence="2" id="KW-1185">Reference proteome</keyword>
<dbReference type="Proteomes" id="UP000028725">
    <property type="component" value="Unassembled WGS sequence"/>
</dbReference>
<protein>
    <recommendedName>
        <fullName evidence="3">DUF1015 domain-containing protein</fullName>
    </recommendedName>
</protein>
<sequence length="405" mass="45398">MAELRPFRGLRPPKELAQKLVAPPYDVVNAEEARAYAKGNPDSFFRISRPEIDLPPGTDEHADEVYAKGCENLVEFQKTGRLVQEAEPCFYLYRQRMGSHVQTGVVAAASVREYDAQLIKKHELTRADKEDDRTRHVDELGGNDEPVFLTYRATAAVAALVEEGTRGAPEYDFTTEDGIGHTFWVVRGELNEKLQEAFRAVPALYIADGHHRSAAASRVHALRQQRGEGGGHDRFLAVVFPHDQMQILDYNRVVKDLRGLSPEQLLQKLGERFEVKPGTQKKPDRGHQFGMYLGGQWYQLTAKPGTFETTPTGVLDVTILQRNVLEPLLGIGDPRKDSRIHFVGGIRGMEELERLVNGGAWKVAFSMFPTSLDQLMAIADAGEIMPPKSTWFEPKLRSGLVLHLF</sequence>
<evidence type="ECO:0008006" key="3">
    <source>
        <dbReference type="Google" id="ProtNLM"/>
    </source>
</evidence>
<accession>A0A085WHK1</accession>
<comment type="caution">
    <text evidence="1">The sequence shown here is derived from an EMBL/GenBank/DDBJ whole genome shotgun (WGS) entry which is preliminary data.</text>
</comment>
<proteinExistence type="predicted"/>
<name>A0A085WHK1_9BACT</name>
<dbReference type="PIRSF" id="PIRSF033563">
    <property type="entry name" value="UCP033563"/>
    <property type="match status" value="1"/>
</dbReference>
<dbReference type="STRING" id="394096.DB31_8517"/>
<dbReference type="PATRIC" id="fig|394096.3.peg.4558"/>
<dbReference type="Pfam" id="PF06245">
    <property type="entry name" value="DUF1015"/>
    <property type="match status" value="1"/>
</dbReference>
<dbReference type="EMBL" id="JMCB01000008">
    <property type="protein sequence ID" value="KFE67164.1"/>
    <property type="molecule type" value="Genomic_DNA"/>
</dbReference>
<dbReference type="PANTHER" id="PTHR36454">
    <property type="entry name" value="LMO2823 PROTEIN"/>
    <property type="match status" value="1"/>
</dbReference>
<dbReference type="OrthoDB" id="9781616at2"/>
<gene>
    <name evidence="1" type="ORF">DB31_8517</name>
</gene>